<dbReference type="Pfam" id="PF20586">
    <property type="entry name" value="DUF6788"/>
    <property type="match status" value="1"/>
</dbReference>
<keyword evidence="4" id="KW-1185">Reference proteome</keyword>
<protein>
    <recommendedName>
        <fullName evidence="2">DUF6788 domain-containing protein</fullName>
    </recommendedName>
</protein>
<dbReference type="EMBL" id="CP019157">
    <property type="protein sequence ID" value="AUG49563.1"/>
    <property type="molecule type" value="Genomic_DNA"/>
</dbReference>
<dbReference type="AlphaFoldDB" id="A0A2H5A4B4"/>
<geneLocation type="plasmid" evidence="3 4">
    <name>pNYT2</name>
</geneLocation>
<evidence type="ECO:0000256" key="1">
    <source>
        <dbReference type="SAM" id="MobiDB-lite"/>
    </source>
</evidence>
<keyword evidence="3" id="KW-0614">Plasmid</keyword>
<organism evidence="3 4">
    <name type="scientific">Haloarcula taiwanensis</name>
    <dbReference type="NCBI Taxonomy" id="1932004"/>
    <lineage>
        <taxon>Archaea</taxon>
        <taxon>Methanobacteriati</taxon>
        <taxon>Methanobacteriota</taxon>
        <taxon>Stenosarchaea group</taxon>
        <taxon>Halobacteria</taxon>
        <taxon>Halobacteriales</taxon>
        <taxon>Haloarculaceae</taxon>
        <taxon>Haloarcula</taxon>
    </lineage>
</organism>
<evidence type="ECO:0000259" key="2">
    <source>
        <dbReference type="Pfam" id="PF20586"/>
    </source>
</evidence>
<evidence type="ECO:0000313" key="4">
    <source>
        <dbReference type="Proteomes" id="UP000242917"/>
    </source>
</evidence>
<name>A0A2H5A4B4_9EURY</name>
<proteinExistence type="predicted"/>
<dbReference type="InterPro" id="IPR046738">
    <property type="entry name" value="DUF6788"/>
</dbReference>
<dbReference type="Proteomes" id="UP000242917">
    <property type="component" value="Plasmid pNYT2"/>
</dbReference>
<gene>
    <name evidence="3" type="ORF">BVU17_18495</name>
</gene>
<dbReference type="OrthoDB" id="204292at2157"/>
<accession>A0A2H5A4B4</accession>
<dbReference type="KEGG" id="hta:BVU17_18495"/>
<feature type="compositionally biased region" description="Acidic residues" evidence="1">
    <location>
        <begin position="48"/>
        <end position="68"/>
    </location>
</feature>
<feature type="region of interest" description="Disordered" evidence="1">
    <location>
        <begin position="46"/>
        <end position="68"/>
    </location>
</feature>
<reference evidence="3 4" key="1">
    <citation type="submission" date="2017-01" db="EMBL/GenBank/DDBJ databases">
        <title>A Red Light-Sensitive Sensory Rhodopsin I From Haloarcula taiwanensis, A New Haloarchaeon Isolated From Taiwan.</title>
        <authorList>
            <person name="Yang C.-S."/>
            <person name="Han Y.-A."/>
            <person name="Chen P.-C."/>
            <person name="Ng W.V."/>
            <person name="Chen T.-W."/>
        </authorList>
    </citation>
    <scope>NUCLEOTIDE SEQUENCE [LARGE SCALE GENOMIC DNA]</scope>
    <source>
        <strain evidence="3 4">Taiwanensis</strain>
        <plasmid evidence="3 4">pNYT2</plasmid>
    </source>
</reference>
<feature type="domain" description="DUF6788" evidence="2">
    <location>
        <begin position="81"/>
        <end position="119"/>
    </location>
</feature>
<evidence type="ECO:0000313" key="3">
    <source>
        <dbReference type="EMBL" id="AUG49563.1"/>
    </source>
</evidence>
<sequence length="121" mass="13726">MSDEDYAHQALSALERIDVEALEQECRDAHEDAVAAVDELAVLLESDSGVDDQDSVDTPEEWADDEDDWDEKVADAYEQAEIPRSKGTLTVKTIDDREYYYLQWREGDKVKSQYVAPVKPA</sequence>